<dbReference type="PANTHER" id="PTHR43649">
    <property type="entry name" value="ARABINOSE-BINDING PROTEIN-RELATED"/>
    <property type="match status" value="1"/>
</dbReference>
<evidence type="ECO:0000313" key="5">
    <source>
        <dbReference type="Proteomes" id="UP000476064"/>
    </source>
</evidence>
<protein>
    <recommendedName>
        <fullName evidence="6">Extracellular solute-binding protein</fullName>
    </recommendedName>
</protein>
<proteinExistence type="predicted"/>
<dbReference type="Gene3D" id="3.40.190.10">
    <property type="entry name" value="Periplasmic binding protein-like II"/>
    <property type="match status" value="2"/>
</dbReference>
<dbReference type="PANTHER" id="PTHR43649:SF33">
    <property type="entry name" value="POLYGALACTURONAN_RHAMNOGALACTURONAN-BINDING PROTEIN YTCQ"/>
    <property type="match status" value="1"/>
</dbReference>
<dbReference type="EMBL" id="CP048209">
    <property type="protein sequence ID" value="QHT60814.1"/>
    <property type="molecule type" value="Genomic_DNA"/>
</dbReference>
<feature type="compositionally biased region" description="Low complexity" evidence="2">
    <location>
        <begin position="28"/>
        <end position="47"/>
    </location>
</feature>
<evidence type="ECO:0000256" key="2">
    <source>
        <dbReference type="SAM" id="MobiDB-lite"/>
    </source>
</evidence>
<dbReference type="Proteomes" id="UP000476064">
    <property type="component" value="Chromosome"/>
</dbReference>
<feature type="chain" id="PRO_5039672278" description="Extracellular solute-binding protein" evidence="3">
    <location>
        <begin position="22"/>
        <end position="577"/>
    </location>
</feature>
<reference evidence="4 5" key="1">
    <citation type="submission" date="2020-01" db="EMBL/GenBank/DDBJ databases">
        <title>Paenibacillus sp. nov., isolated from tomato rhizosphere.</title>
        <authorList>
            <person name="Weon H.-Y."/>
            <person name="Lee S.A."/>
        </authorList>
    </citation>
    <scope>NUCLEOTIDE SEQUENCE [LARGE SCALE GENOMIC DNA]</scope>
    <source>
        <strain evidence="4 5">12200R-189</strain>
    </source>
</reference>
<evidence type="ECO:0000256" key="1">
    <source>
        <dbReference type="ARBA" id="ARBA00022729"/>
    </source>
</evidence>
<sequence length="577" mass="63976">MNKKKITVAMSLAALLLIATACGSSSNDNDANSAANGSSDGAAANANQPTEKPDPFGKYDETVSFTTILNNNPEAAKKFPEGESFESNQYKSYIENALNIKSTPLWEANGAAYFNKFNLMIASNDLPDIFTVEKIDKTPAKTILKRLVDNGMLEDLTQVYDQYASPAVKEVQDSVNGEALKNATYDGKLYGLPNVTDMNNVHMIWVRQDWLDKLKLEAPKSVDDIMKIALAFKNDDPDGNGKADTLGLALKGDALFDSQPFSLNGFVWALNAYPGMWVKDDSGKLVYGSTQPAMKDALAKLAQMYKDGTIDKEFALRDGNKTAEYLASGRAGLMLGNWWNPFWPLGSAIDNNPKGEWKAYPVMTDDHVNVGNEFFSNAFLVVKKGFAHPELAMKFMNVLKQASQLKIPEIQELETTGIYKASDSTRGMYGLNNNQISPAFTDTTARTVRKFDDIFAGKAQTDILDTAEKPIFDQVKSEKDNPKKDLNNYKTYLAWMEGNGVVAHTKQNNVFNEFTGTTKTMDQNWTTLTDLETKTYLEIITGKKPVSEFDNFVSTWNKLGGEKITTEVNEQHDNETK</sequence>
<dbReference type="PROSITE" id="PS51257">
    <property type="entry name" value="PROKAR_LIPOPROTEIN"/>
    <property type="match status" value="1"/>
</dbReference>
<accession>A0A6C0G097</accession>
<feature type="signal peptide" evidence="3">
    <location>
        <begin position="1"/>
        <end position="21"/>
    </location>
</feature>
<dbReference type="RefSeq" id="WP_162357254.1">
    <property type="nucleotide sequence ID" value="NZ_CP048209.1"/>
</dbReference>
<feature type="region of interest" description="Disordered" evidence="2">
    <location>
        <begin position="28"/>
        <end position="57"/>
    </location>
</feature>
<keyword evidence="5" id="KW-1185">Reference proteome</keyword>
<name>A0A6C0G097_9BACL</name>
<dbReference type="KEGG" id="plyc:GXP70_13220"/>
<dbReference type="SUPFAM" id="SSF53850">
    <property type="entry name" value="Periplasmic binding protein-like II"/>
    <property type="match status" value="1"/>
</dbReference>
<gene>
    <name evidence="4" type="ORF">GXP70_13220</name>
</gene>
<dbReference type="AlphaFoldDB" id="A0A6C0G097"/>
<organism evidence="4 5">
    <name type="scientific">Paenibacillus lycopersici</name>
    <dbReference type="NCBI Taxonomy" id="2704462"/>
    <lineage>
        <taxon>Bacteria</taxon>
        <taxon>Bacillati</taxon>
        <taxon>Bacillota</taxon>
        <taxon>Bacilli</taxon>
        <taxon>Bacillales</taxon>
        <taxon>Paenibacillaceae</taxon>
        <taxon>Paenibacillus</taxon>
    </lineage>
</organism>
<evidence type="ECO:0000256" key="3">
    <source>
        <dbReference type="SAM" id="SignalP"/>
    </source>
</evidence>
<evidence type="ECO:0000313" key="4">
    <source>
        <dbReference type="EMBL" id="QHT60814.1"/>
    </source>
</evidence>
<dbReference type="InterPro" id="IPR050490">
    <property type="entry name" value="Bact_solute-bd_prot1"/>
</dbReference>
<keyword evidence="1 3" id="KW-0732">Signal</keyword>
<evidence type="ECO:0008006" key="6">
    <source>
        <dbReference type="Google" id="ProtNLM"/>
    </source>
</evidence>